<dbReference type="AlphaFoldDB" id="A0A1F7IMX3"/>
<name>A0A1F7IMX3_9BACT</name>
<reference evidence="1 2" key="1">
    <citation type="journal article" date="2016" name="Nat. Commun.">
        <title>Thousands of microbial genomes shed light on interconnected biogeochemical processes in an aquifer system.</title>
        <authorList>
            <person name="Anantharaman K."/>
            <person name="Brown C.T."/>
            <person name="Hug L.A."/>
            <person name="Sharon I."/>
            <person name="Castelle C.J."/>
            <person name="Probst A.J."/>
            <person name="Thomas B.C."/>
            <person name="Singh A."/>
            <person name="Wilkins M.J."/>
            <person name="Karaoz U."/>
            <person name="Brodie E.L."/>
            <person name="Williams K.H."/>
            <person name="Hubbard S.S."/>
            <person name="Banfield J.F."/>
        </authorList>
    </citation>
    <scope>NUCLEOTIDE SEQUENCE [LARGE SCALE GENOMIC DNA]</scope>
</reference>
<organism evidence="1 2">
    <name type="scientific">Candidatus Roizmanbacteria bacterium RIFCSPLOWO2_01_FULL_38_11</name>
    <dbReference type="NCBI Taxonomy" id="1802060"/>
    <lineage>
        <taxon>Bacteria</taxon>
        <taxon>Candidatus Roizmaniibacteriota</taxon>
    </lineage>
</organism>
<evidence type="ECO:0000313" key="2">
    <source>
        <dbReference type="Proteomes" id="UP000179072"/>
    </source>
</evidence>
<comment type="caution">
    <text evidence="1">The sequence shown here is derived from an EMBL/GenBank/DDBJ whole genome shotgun (WGS) entry which is preliminary data.</text>
</comment>
<proteinExistence type="predicted"/>
<dbReference type="Proteomes" id="UP000179072">
    <property type="component" value="Unassembled WGS sequence"/>
</dbReference>
<sequence>MIRYNYVKPFDQVFSYTDLQALLPEPQLLRVPPLQDYFNAFLTTLQDVRYFGEMKQRWLEIKKLQTGANLYEVRAQNNF</sequence>
<accession>A0A1F7IMX3</accession>
<evidence type="ECO:0000313" key="1">
    <source>
        <dbReference type="EMBL" id="OGK44729.1"/>
    </source>
</evidence>
<dbReference type="EMBL" id="MGAK01000013">
    <property type="protein sequence ID" value="OGK44729.1"/>
    <property type="molecule type" value="Genomic_DNA"/>
</dbReference>
<protein>
    <submittedName>
        <fullName evidence="1">Uncharacterized protein</fullName>
    </submittedName>
</protein>
<gene>
    <name evidence="1" type="ORF">A2957_00125</name>
</gene>